<evidence type="ECO:0000313" key="3">
    <source>
        <dbReference type="Proteomes" id="UP000246744"/>
    </source>
</evidence>
<organism evidence="2 3">
    <name type="scientific">Mangrovibacter plantisponsor</name>
    <dbReference type="NCBI Taxonomy" id="451513"/>
    <lineage>
        <taxon>Bacteria</taxon>
        <taxon>Pseudomonadati</taxon>
        <taxon>Pseudomonadota</taxon>
        <taxon>Gammaproteobacteria</taxon>
        <taxon>Enterobacterales</taxon>
        <taxon>Enterobacteriaceae</taxon>
        <taxon>Mangrovibacter</taxon>
    </lineage>
</organism>
<dbReference type="OrthoDB" id="4727912at2"/>
<dbReference type="RefSeq" id="WP_036115476.1">
    <property type="nucleotide sequence ID" value="NZ_QGTS01000019.1"/>
</dbReference>
<dbReference type="Proteomes" id="UP000246744">
    <property type="component" value="Unassembled WGS sequence"/>
</dbReference>
<comment type="caution">
    <text evidence="2">The sequence shown here is derived from an EMBL/GenBank/DDBJ whole genome shotgun (WGS) entry which is preliminary data.</text>
</comment>
<dbReference type="InterPro" id="IPR024399">
    <property type="entry name" value="DUF2628"/>
</dbReference>
<keyword evidence="3" id="KW-1185">Reference proteome</keyword>
<reference evidence="2 3" key="1">
    <citation type="submission" date="2018-05" db="EMBL/GenBank/DDBJ databases">
        <title>Genomic Encyclopedia of Type Strains, Phase IV (KMG-IV): sequencing the most valuable type-strain genomes for metagenomic binning, comparative biology and taxonomic classification.</title>
        <authorList>
            <person name="Goeker M."/>
        </authorList>
    </citation>
    <scope>NUCLEOTIDE SEQUENCE [LARGE SCALE GENOMIC DNA]</scope>
    <source>
        <strain evidence="2 3">DSM 19579</strain>
    </source>
</reference>
<keyword evidence="1" id="KW-0812">Transmembrane</keyword>
<gene>
    <name evidence="2" type="ORF">DES37_11950</name>
</gene>
<name>A0A317PR18_9ENTR</name>
<feature type="transmembrane region" description="Helical" evidence="1">
    <location>
        <begin position="55"/>
        <end position="77"/>
    </location>
</feature>
<dbReference type="Pfam" id="PF10947">
    <property type="entry name" value="DUF2628"/>
    <property type="match status" value="1"/>
</dbReference>
<evidence type="ECO:0000313" key="2">
    <source>
        <dbReference type="EMBL" id="PWW02614.1"/>
    </source>
</evidence>
<feature type="transmembrane region" description="Helical" evidence="1">
    <location>
        <begin position="84"/>
        <end position="102"/>
    </location>
</feature>
<evidence type="ECO:0000256" key="1">
    <source>
        <dbReference type="SAM" id="Phobius"/>
    </source>
</evidence>
<keyword evidence="1" id="KW-1133">Transmembrane helix</keyword>
<proteinExistence type="predicted"/>
<protein>
    <submittedName>
        <fullName evidence="2">Uncharacterized protein DUF2628</fullName>
    </submittedName>
</protein>
<keyword evidence="1" id="KW-0472">Membrane</keyword>
<sequence length="135" mass="16248">MTNTTLPEENYDYQQDPKVKEKWKKRFAFIDKLGGKYNGFLQTKESREELKKLPIWPRITMQMSFLAFLFGPVYLLILGLWKKAIVCFLISCVVAIIGLMIHFRFLSFFFNMYVACQTIFWYYEFKVKNKHTWSL</sequence>
<accession>A0A317PR18</accession>
<dbReference type="EMBL" id="QGTS01000019">
    <property type="protein sequence ID" value="PWW02614.1"/>
    <property type="molecule type" value="Genomic_DNA"/>
</dbReference>
<dbReference type="AlphaFoldDB" id="A0A317PR18"/>